<organism evidence="3 4">
    <name type="scientific">Apolygus lucorum</name>
    <name type="common">Small green plant bug</name>
    <name type="synonym">Lygocoris lucorum</name>
    <dbReference type="NCBI Taxonomy" id="248454"/>
    <lineage>
        <taxon>Eukaryota</taxon>
        <taxon>Metazoa</taxon>
        <taxon>Ecdysozoa</taxon>
        <taxon>Arthropoda</taxon>
        <taxon>Hexapoda</taxon>
        <taxon>Insecta</taxon>
        <taxon>Pterygota</taxon>
        <taxon>Neoptera</taxon>
        <taxon>Paraneoptera</taxon>
        <taxon>Hemiptera</taxon>
        <taxon>Heteroptera</taxon>
        <taxon>Panheteroptera</taxon>
        <taxon>Cimicomorpha</taxon>
        <taxon>Miridae</taxon>
        <taxon>Mirini</taxon>
        <taxon>Apolygus</taxon>
    </lineage>
</organism>
<dbReference type="AlphaFoldDB" id="A0A8S9YG39"/>
<gene>
    <name evidence="3" type="ORF">GE061_001679</name>
</gene>
<evidence type="ECO:0000313" key="4">
    <source>
        <dbReference type="Proteomes" id="UP000466442"/>
    </source>
</evidence>
<feature type="chain" id="PRO_5035716787" evidence="2">
    <location>
        <begin position="21"/>
        <end position="321"/>
    </location>
</feature>
<proteinExistence type="predicted"/>
<feature type="compositionally biased region" description="Basic and acidic residues" evidence="1">
    <location>
        <begin position="254"/>
        <end position="271"/>
    </location>
</feature>
<feature type="region of interest" description="Disordered" evidence="1">
    <location>
        <begin position="212"/>
        <end position="271"/>
    </location>
</feature>
<dbReference type="EMBL" id="WIXP02000001">
    <property type="protein sequence ID" value="KAF6217325.1"/>
    <property type="molecule type" value="Genomic_DNA"/>
</dbReference>
<protein>
    <submittedName>
        <fullName evidence="3">Uncharacterized protein</fullName>
    </submittedName>
</protein>
<name>A0A8S9YG39_APOLU</name>
<keyword evidence="4" id="KW-1185">Reference proteome</keyword>
<feature type="signal peptide" evidence="2">
    <location>
        <begin position="1"/>
        <end position="20"/>
    </location>
</feature>
<evidence type="ECO:0000313" key="3">
    <source>
        <dbReference type="EMBL" id="KAF6217325.1"/>
    </source>
</evidence>
<accession>A0A8S9YG39</accession>
<dbReference type="Proteomes" id="UP000466442">
    <property type="component" value="Linkage Group LG1"/>
</dbReference>
<reference evidence="3" key="1">
    <citation type="journal article" date="2021" name="Mol. Ecol. Resour.">
        <title>Apolygus lucorum genome provides insights into omnivorousness and mesophyll feeding.</title>
        <authorList>
            <person name="Liu Y."/>
            <person name="Liu H."/>
            <person name="Wang H."/>
            <person name="Huang T."/>
            <person name="Liu B."/>
            <person name="Yang B."/>
            <person name="Yin L."/>
            <person name="Li B."/>
            <person name="Zhang Y."/>
            <person name="Zhang S."/>
            <person name="Jiang F."/>
            <person name="Zhang X."/>
            <person name="Ren Y."/>
            <person name="Wang B."/>
            <person name="Wang S."/>
            <person name="Lu Y."/>
            <person name="Wu K."/>
            <person name="Fan W."/>
            <person name="Wang G."/>
        </authorList>
    </citation>
    <scope>NUCLEOTIDE SEQUENCE</scope>
    <source>
        <strain evidence="3">12Hb</strain>
    </source>
</reference>
<sequence>MMKYCASWLLLCCVVAIAHASHGTGSKVSSLLAGCECKNPVEVENFIIHVFIKKLAKISSHEKQVLLPKIFQLLWALRGVKDSTAKGMKDQMMGMVMDIVKKHSKGGHHFSKEGMLQNFSKLDAMSRLISSRSSSGEWNINGLVDWHSDWFGGWNKTEGSEKVSKWDKFSEWALNSAKSGWNWTHHGNSDLDKKKQMLRDTIKKWKMNSLGKLKSNSKDSSKQDSAKEESSEEESSEKESSKEDSYEEGSSEDNSSKKVTSEEDSNVKSDSKDSWIHKLLIKYHKNLTWSWNSTQNASSTTTEPSQRTEIYTVIVPVTGST</sequence>
<keyword evidence="2" id="KW-0732">Signal</keyword>
<evidence type="ECO:0000256" key="1">
    <source>
        <dbReference type="SAM" id="MobiDB-lite"/>
    </source>
</evidence>
<evidence type="ECO:0000256" key="2">
    <source>
        <dbReference type="SAM" id="SignalP"/>
    </source>
</evidence>
<comment type="caution">
    <text evidence="3">The sequence shown here is derived from an EMBL/GenBank/DDBJ whole genome shotgun (WGS) entry which is preliminary data.</text>
</comment>
<feature type="compositionally biased region" description="Basic and acidic residues" evidence="1">
    <location>
        <begin position="216"/>
        <end position="229"/>
    </location>
</feature>